<feature type="compositionally biased region" description="Polar residues" evidence="6">
    <location>
        <begin position="583"/>
        <end position="594"/>
    </location>
</feature>
<feature type="region of interest" description="Disordered" evidence="6">
    <location>
        <begin position="635"/>
        <end position="662"/>
    </location>
</feature>
<feature type="compositionally biased region" description="Basic and acidic residues" evidence="6">
    <location>
        <begin position="560"/>
        <end position="574"/>
    </location>
</feature>
<evidence type="ECO:0000259" key="7">
    <source>
        <dbReference type="Pfam" id="PF24708"/>
    </source>
</evidence>
<evidence type="ECO:0000256" key="5">
    <source>
        <dbReference type="ARBA" id="ARBA00023098"/>
    </source>
</evidence>
<evidence type="ECO:0000256" key="4">
    <source>
        <dbReference type="ARBA" id="ARBA00022801"/>
    </source>
</evidence>
<feature type="region of interest" description="Disordered" evidence="6">
    <location>
        <begin position="1"/>
        <end position="40"/>
    </location>
</feature>
<keyword evidence="3" id="KW-0732">Signal</keyword>
<feature type="region of interest" description="Disordered" evidence="6">
    <location>
        <begin position="560"/>
        <end position="594"/>
    </location>
</feature>
<dbReference type="PANTHER" id="PTHR34043">
    <property type="entry name" value="ALPHA/BETA-HYDROLASES SUPERFAMILY PROTEIN"/>
    <property type="match status" value="1"/>
</dbReference>
<dbReference type="GO" id="GO:0006629">
    <property type="term" value="P:lipid metabolic process"/>
    <property type="evidence" value="ECO:0007669"/>
    <property type="project" value="UniProtKB-KW"/>
</dbReference>
<keyword evidence="2" id="KW-0964">Secreted</keyword>
<feature type="region of interest" description="Disordered" evidence="6">
    <location>
        <begin position="83"/>
        <end position="109"/>
    </location>
</feature>
<feature type="domain" description="Lipase-like C-terminal" evidence="7">
    <location>
        <begin position="116"/>
        <end position="256"/>
    </location>
</feature>
<dbReference type="AlphaFoldDB" id="A0A5C3DSS6"/>
<keyword evidence="4" id="KW-0378">Hydrolase</keyword>
<evidence type="ECO:0000313" key="8">
    <source>
        <dbReference type="EMBL" id="SPO21368.1"/>
    </source>
</evidence>
<reference evidence="8 9" key="1">
    <citation type="submission" date="2018-03" db="EMBL/GenBank/DDBJ databases">
        <authorList>
            <person name="Guldener U."/>
        </authorList>
    </citation>
    <scope>NUCLEOTIDE SEQUENCE [LARGE SCALE GENOMIC DNA]</scope>
    <source>
        <strain evidence="8 9">NBRC100155</strain>
    </source>
</reference>
<dbReference type="Gene3D" id="3.40.50.1820">
    <property type="entry name" value="alpha/beta hydrolase"/>
    <property type="match status" value="1"/>
</dbReference>
<accession>A0A5C3DSS6</accession>
<dbReference type="EMBL" id="OOIN01000002">
    <property type="protein sequence ID" value="SPO21368.1"/>
    <property type="molecule type" value="Genomic_DNA"/>
</dbReference>
<keyword evidence="5" id="KW-0443">Lipid metabolism</keyword>
<dbReference type="PANTHER" id="PTHR34043:SF3">
    <property type="entry name" value="ALPHA_BETA-HYDROLASES SUPERFAMILY PROTEIN"/>
    <property type="match status" value="1"/>
</dbReference>
<dbReference type="GO" id="GO:0005576">
    <property type="term" value="C:extracellular region"/>
    <property type="evidence" value="ECO:0007669"/>
    <property type="project" value="UniProtKB-SubCell"/>
</dbReference>
<dbReference type="OrthoDB" id="206848at2759"/>
<dbReference type="SUPFAM" id="SSF53474">
    <property type="entry name" value="alpha/beta-Hydrolases"/>
    <property type="match status" value="1"/>
</dbReference>
<keyword evidence="9" id="KW-1185">Reference proteome</keyword>
<dbReference type="InterPro" id="IPR029058">
    <property type="entry name" value="AB_hydrolase_fold"/>
</dbReference>
<gene>
    <name evidence="8" type="ORF">UTRI_00845</name>
</gene>
<feature type="compositionally biased region" description="Low complexity" evidence="6">
    <location>
        <begin position="635"/>
        <end position="657"/>
    </location>
</feature>
<evidence type="ECO:0000256" key="6">
    <source>
        <dbReference type="SAM" id="MobiDB-lite"/>
    </source>
</evidence>
<organism evidence="8 9">
    <name type="scientific">Ustilago trichophora</name>
    <dbReference type="NCBI Taxonomy" id="86804"/>
    <lineage>
        <taxon>Eukaryota</taxon>
        <taxon>Fungi</taxon>
        <taxon>Dikarya</taxon>
        <taxon>Basidiomycota</taxon>
        <taxon>Ustilaginomycotina</taxon>
        <taxon>Ustilaginomycetes</taxon>
        <taxon>Ustilaginales</taxon>
        <taxon>Ustilaginaceae</taxon>
        <taxon>Ustilago</taxon>
    </lineage>
</organism>
<dbReference type="GO" id="GO:0016787">
    <property type="term" value="F:hydrolase activity"/>
    <property type="evidence" value="ECO:0007669"/>
    <property type="project" value="UniProtKB-KW"/>
</dbReference>
<name>A0A5C3DSS6_9BASI</name>
<evidence type="ECO:0000313" key="9">
    <source>
        <dbReference type="Proteomes" id="UP000324022"/>
    </source>
</evidence>
<dbReference type="Proteomes" id="UP000324022">
    <property type="component" value="Unassembled WGS sequence"/>
</dbReference>
<proteinExistence type="predicted"/>
<dbReference type="InterPro" id="IPR056304">
    <property type="entry name" value="Lip-like_C"/>
</dbReference>
<evidence type="ECO:0000256" key="3">
    <source>
        <dbReference type="ARBA" id="ARBA00022729"/>
    </source>
</evidence>
<comment type="subcellular location">
    <subcellularLocation>
        <location evidence="1">Secreted</location>
    </subcellularLocation>
</comment>
<feature type="compositionally biased region" description="Low complexity" evidence="6">
    <location>
        <begin position="1"/>
        <end position="23"/>
    </location>
</feature>
<evidence type="ECO:0000256" key="1">
    <source>
        <dbReference type="ARBA" id="ARBA00004613"/>
    </source>
</evidence>
<sequence length="738" mass="81286">MASIWPFSGPSSSSASFKASSSSLPQDDSPHPHLANPSTSASASTIPPLIICEGFLSAAQSVVWGNQFRTYLGVGHQQLVDQLPSSPASSPLVSQWRRRRRSRRSGLGSDRPVVFAPIGPVSSLHDRACELFYALRGGTVDYGEEHAKAHGHGRWGRRYEQGLCPSWGPPSADGGLPAHFLGHSLGGPTILKLQQLLRQGFFDEALGLRSRSTSFSSGGDDVDEEEWKAEDLILSITSVSSPFRGTPLVYSLGSEPLPYPKVRMFSFGDMLSKFIHIAAFLDLPFFDAHADAWHFSAKRRRKTIKRSTLAGSVVTAAEEDPEIGGALQGNLKQDEGQEVAGVREFLKQLWKSDWAGGRDCAPWDCTFAERDLDRVEDGWGLDQHPAKRRGRTWYRSYAGGMTVPDPQSSQSISESQVRPAFHRPETYWSLSPLTFTAHLIGHFDYSRLQPTPSFLPQPTEKGGDNKDTVKALASLPATWWENDGVVPLASQFHPFDCHPDRCRHFSGMSASLPFGKRKKRPQSTDFRIPSPAHLSPASDTATLVDVDQGSRKTSVEVVQREREKEDKEVVRDEGGETLLPAPATQSRLQGNRSMLGSAKSAAKIAYFTSLRAINLHDPPLVTPSDEELRSFLPDLTPTTELTSSPTSSSPSTPTPELQNPPAKEAEELPGEMKQDLLEPKDNKWYTFQIDNLDHTSLCPFWTGSEMQKQFWTGIGFFLASVDRKAGYTVVETLSATLQ</sequence>
<evidence type="ECO:0000256" key="2">
    <source>
        <dbReference type="ARBA" id="ARBA00022525"/>
    </source>
</evidence>
<protein>
    <submittedName>
        <fullName evidence="8">Related to lipase</fullName>
    </submittedName>
</protein>
<dbReference type="Pfam" id="PF24708">
    <property type="entry name" value="Lip_C"/>
    <property type="match status" value="1"/>
</dbReference>
<feature type="region of interest" description="Disordered" evidence="6">
    <location>
        <begin position="513"/>
        <end position="541"/>
    </location>
</feature>